<feature type="region of interest" description="Disordered" evidence="1">
    <location>
        <begin position="33"/>
        <end position="53"/>
    </location>
</feature>
<protein>
    <submittedName>
        <fullName evidence="2">Uncharacterized protein</fullName>
    </submittedName>
</protein>
<evidence type="ECO:0000313" key="2">
    <source>
        <dbReference type="EMBL" id="KAJ8365292.1"/>
    </source>
</evidence>
<evidence type="ECO:0000256" key="1">
    <source>
        <dbReference type="SAM" id="MobiDB-lite"/>
    </source>
</evidence>
<feature type="compositionally biased region" description="Polar residues" evidence="1">
    <location>
        <begin position="40"/>
        <end position="50"/>
    </location>
</feature>
<sequence>MSIHYPAPQHSLACFMPLVGRARDSAELTCHRSLKKPSGDSPNACQSLPQKASPPAANHSLSLLFGCARNFQSQLIPDVRRTQNLNSSRLVFYQNLSILRLPCLTEEQPTGLPPLGRVSPTLNFTAIRPLLTSPISPKNNAHPPPTVDHEEDSPMSSTGCQIYNGNKIEFGCQCSGRINHAGKSRRSATGPSAGFRRAACGPATVLWGQLIARAVSDCFVQQSDCTDCPE</sequence>
<reference evidence="2" key="1">
    <citation type="journal article" date="2023" name="Science">
        <title>Genome structures resolve the early diversification of teleost fishes.</title>
        <authorList>
            <person name="Parey E."/>
            <person name="Louis A."/>
            <person name="Montfort J."/>
            <person name="Bouchez O."/>
            <person name="Roques C."/>
            <person name="Iampietro C."/>
            <person name="Lluch J."/>
            <person name="Castinel A."/>
            <person name="Donnadieu C."/>
            <person name="Desvignes T."/>
            <person name="Floi Bucao C."/>
            <person name="Jouanno E."/>
            <person name="Wen M."/>
            <person name="Mejri S."/>
            <person name="Dirks R."/>
            <person name="Jansen H."/>
            <person name="Henkel C."/>
            <person name="Chen W.J."/>
            <person name="Zahm M."/>
            <person name="Cabau C."/>
            <person name="Klopp C."/>
            <person name="Thompson A.W."/>
            <person name="Robinson-Rechavi M."/>
            <person name="Braasch I."/>
            <person name="Lecointre G."/>
            <person name="Bobe J."/>
            <person name="Postlethwait J.H."/>
            <person name="Berthelot C."/>
            <person name="Roest Crollius H."/>
            <person name="Guiguen Y."/>
        </authorList>
    </citation>
    <scope>NUCLEOTIDE SEQUENCE</scope>
    <source>
        <strain evidence="2">WJC10195</strain>
    </source>
</reference>
<name>A0A9Q1FT94_SYNKA</name>
<feature type="region of interest" description="Disordered" evidence="1">
    <location>
        <begin position="133"/>
        <end position="156"/>
    </location>
</feature>
<dbReference type="Proteomes" id="UP001152622">
    <property type="component" value="Chromosome 4"/>
</dbReference>
<dbReference type="EMBL" id="JAINUF010000004">
    <property type="protein sequence ID" value="KAJ8365292.1"/>
    <property type="molecule type" value="Genomic_DNA"/>
</dbReference>
<comment type="caution">
    <text evidence="2">The sequence shown here is derived from an EMBL/GenBank/DDBJ whole genome shotgun (WGS) entry which is preliminary data.</text>
</comment>
<gene>
    <name evidence="2" type="ORF">SKAU_G00141230</name>
</gene>
<accession>A0A9Q1FT94</accession>
<proteinExistence type="predicted"/>
<organism evidence="2 3">
    <name type="scientific">Synaphobranchus kaupii</name>
    <name type="common">Kaup's arrowtooth eel</name>
    <dbReference type="NCBI Taxonomy" id="118154"/>
    <lineage>
        <taxon>Eukaryota</taxon>
        <taxon>Metazoa</taxon>
        <taxon>Chordata</taxon>
        <taxon>Craniata</taxon>
        <taxon>Vertebrata</taxon>
        <taxon>Euteleostomi</taxon>
        <taxon>Actinopterygii</taxon>
        <taxon>Neopterygii</taxon>
        <taxon>Teleostei</taxon>
        <taxon>Anguilliformes</taxon>
        <taxon>Synaphobranchidae</taxon>
        <taxon>Synaphobranchus</taxon>
    </lineage>
</organism>
<evidence type="ECO:0000313" key="3">
    <source>
        <dbReference type="Proteomes" id="UP001152622"/>
    </source>
</evidence>
<dbReference type="AlphaFoldDB" id="A0A9Q1FT94"/>
<keyword evidence="3" id="KW-1185">Reference proteome</keyword>